<dbReference type="RefSeq" id="WP_175394254.1">
    <property type="nucleotide sequence ID" value="NZ_JABMCB010000142.1"/>
</dbReference>
<evidence type="ECO:0000256" key="9">
    <source>
        <dbReference type="ARBA" id="ARBA00022833"/>
    </source>
</evidence>
<evidence type="ECO:0000256" key="13">
    <source>
        <dbReference type="ARBA" id="ARBA00023204"/>
    </source>
</evidence>
<dbReference type="GO" id="GO:0009380">
    <property type="term" value="C:excinuclease repair complex"/>
    <property type="evidence" value="ECO:0007669"/>
    <property type="project" value="InterPro"/>
</dbReference>
<keyword evidence="10" id="KW-0067">ATP-binding</keyword>
<dbReference type="PROSITE" id="PS50893">
    <property type="entry name" value="ABC_TRANSPORTER_2"/>
    <property type="match status" value="1"/>
</dbReference>
<accession>A0A7Y6BT52</accession>
<evidence type="ECO:0000256" key="7">
    <source>
        <dbReference type="ARBA" id="ARBA00022769"/>
    </source>
</evidence>
<evidence type="ECO:0000256" key="6">
    <source>
        <dbReference type="ARBA" id="ARBA00022763"/>
    </source>
</evidence>
<dbReference type="PANTHER" id="PTHR43152">
    <property type="entry name" value="UVRABC SYSTEM PROTEIN A"/>
    <property type="match status" value="1"/>
</dbReference>
<evidence type="ECO:0000256" key="11">
    <source>
        <dbReference type="ARBA" id="ARBA00022881"/>
    </source>
</evidence>
<evidence type="ECO:0000256" key="14">
    <source>
        <dbReference type="ARBA" id="ARBA00038000"/>
    </source>
</evidence>
<dbReference type="SUPFAM" id="SSF52540">
    <property type="entry name" value="P-loop containing nucleoside triphosphate hydrolases"/>
    <property type="match status" value="2"/>
</dbReference>
<evidence type="ECO:0000256" key="1">
    <source>
        <dbReference type="ARBA" id="ARBA00004496"/>
    </source>
</evidence>
<evidence type="ECO:0000313" key="19">
    <source>
        <dbReference type="Proteomes" id="UP000526125"/>
    </source>
</evidence>
<evidence type="ECO:0000256" key="2">
    <source>
        <dbReference type="ARBA" id="ARBA00022490"/>
    </source>
</evidence>
<dbReference type="PANTHER" id="PTHR43152:SF3">
    <property type="entry name" value="UVRABC SYSTEM PROTEIN A"/>
    <property type="match status" value="1"/>
</dbReference>
<dbReference type="InterPro" id="IPR003439">
    <property type="entry name" value="ABC_transporter-like_ATP-bd"/>
</dbReference>
<dbReference type="Gene3D" id="3.40.50.300">
    <property type="entry name" value="P-loop containing nucleotide triphosphate hydrolases"/>
    <property type="match status" value="3"/>
</dbReference>
<dbReference type="Pfam" id="PF17760">
    <property type="entry name" value="UvrA_inter"/>
    <property type="match status" value="1"/>
</dbReference>
<keyword evidence="5" id="KW-0547">Nucleotide-binding</keyword>
<keyword evidence="19" id="KW-1185">Reference proteome</keyword>
<keyword evidence="7" id="KW-0228">DNA excision</keyword>
<dbReference type="EMBL" id="JABMCB010000142">
    <property type="protein sequence ID" value="NUU74331.1"/>
    <property type="molecule type" value="Genomic_DNA"/>
</dbReference>
<evidence type="ECO:0000259" key="17">
    <source>
        <dbReference type="PROSITE" id="PS50893"/>
    </source>
</evidence>
<keyword evidence="12" id="KW-0238">DNA-binding</keyword>
<keyword evidence="4" id="KW-0677">Repeat</keyword>
<evidence type="ECO:0000256" key="8">
    <source>
        <dbReference type="ARBA" id="ARBA00022771"/>
    </source>
</evidence>
<comment type="subcellular location">
    <subcellularLocation>
        <location evidence="1">Cytoplasm</location>
    </subcellularLocation>
</comment>
<dbReference type="InterPro" id="IPR041102">
    <property type="entry name" value="UvrA_inter"/>
</dbReference>
<keyword evidence="3" id="KW-0479">Metal-binding</keyword>
<keyword evidence="8" id="KW-0863">Zinc-finger</keyword>
<keyword evidence="9" id="KW-0862">Zinc</keyword>
<dbReference type="GO" id="GO:0006289">
    <property type="term" value="P:nucleotide-excision repair"/>
    <property type="evidence" value="ECO:0007669"/>
    <property type="project" value="InterPro"/>
</dbReference>
<evidence type="ECO:0000256" key="3">
    <source>
        <dbReference type="ARBA" id="ARBA00022723"/>
    </source>
</evidence>
<dbReference type="Gene3D" id="3.30.190.20">
    <property type="match status" value="1"/>
</dbReference>
<name>A0A7Y6BT52_9BACL</name>
<keyword evidence="11" id="KW-0267">Excision nuclease</keyword>
<dbReference type="GO" id="GO:0004518">
    <property type="term" value="F:nuclease activity"/>
    <property type="evidence" value="ECO:0007669"/>
    <property type="project" value="UniProtKB-KW"/>
</dbReference>
<dbReference type="GO" id="GO:0005524">
    <property type="term" value="F:ATP binding"/>
    <property type="evidence" value="ECO:0007669"/>
    <property type="project" value="UniProtKB-KW"/>
</dbReference>
<dbReference type="InterPro" id="IPR027417">
    <property type="entry name" value="P-loop_NTPase"/>
</dbReference>
<evidence type="ECO:0000256" key="12">
    <source>
        <dbReference type="ARBA" id="ARBA00023125"/>
    </source>
</evidence>
<dbReference type="InterPro" id="IPR017871">
    <property type="entry name" value="ABC_transporter-like_CS"/>
</dbReference>
<dbReference type="AlphaFoldDB" id="A0A7Y6BT52"/>
<dbReference type="GO" id="GO:0003677">
    <property type="term" value="F:DNA binding"/>
    <property type="evidence" value="ECO:0007669"/>
    <property type="project" value="UniProtKB-KW"/>
</dbReference>
<dbReference type="CDD" id="cd03271">
    <property type="entry name" value="ABC_UvrA_II"/>
    <property type="match status" value="1"/>
</dbReference>
<dbReference type="InterPro" id="IPR004602">
    <property type="entry name" value="UvrA"/>
</dbReference>
<evidence type="ECO:0000256" key="4">
    <source>
        <dbReference type="ARBA" id="ARBA00022737"/>
    </source>
</evidence>
<dbReference type="GO" id="GO:0016887">
    <property type="term" value="F:ATP hydrolysis activity"/>
    <property type="evidence" value="ECO:0007669"/>
    <property type="project" value="InterPro"/>
</dbReference>
<dbReference type="NCBIfam" id="TIGR00630">
    <property type="entry name" value="uvra"/>
    <property type="match status" value="1"/>
</dbReference>
<keyword evidence="2" id="KW-0963">Cytoplasm</keyword>
<evidence type="ECO:0000256" key="10">
    <source>
        <dbReference type="ARBA" id="ARBA00022840"/>
    </source>
</evidence>
<proteinExistence type="inferred from homology"/>
<dbReference type="GO" id="GO:0005737">
    <property type="term" value="C:cytoplasm"/>
    <property type="evidence" value="ECO:0007669"/>
    <property type="project" value="UniProtKB-SubCell"/>
</dbReference>
<comment type="caution">
    <text evidence="18">The sequence shown here is derived from an EMBL/GenBank/DDBJ whole genome shotgun (WGS) entry which is preliminary data.</text>
</comment>
<evidence type="ECO:0000256" key="5">
    <source>
        <dbReference type="ARBA" id="ARBA00022741"/>
    </source>
</evidence>
<evidence type="ECO:0000256" key="16">
    <source>
        <dbReference type="ARBA" id="ARBA00042156"/>
    </source>
</evidence>
<reference evidence="18 19" key="1">
    <citation type="submission" date="2020-05" db="EMBL/GenBank/DDBJ databases">
        <title>Genome Sequencing of Type Strains.</title>
        <authorList>
            <person name="Lemaire J.F."/>
            <person name="Inderbitzin P."/>
            <person name="Gregorio O.A."/>
            <person name="Collins S.B."/>
            <person name="Wespe N."/>
            <person name="Knight-Connoni V."/>
        </authorList>
    </citation>
    <scope>NUCLEOTIDE SEQUENCE [LARGE SCALE GENOMIC DNA]</scope>
    <source>
        <strain evidence="18 19">LMG 21957</strain>
    </source>
</reference>
<organism evidence="18 19">
    <name type="scientific">Paenibacillus xylanilyticus</name>
    <dbReference type="NCBI Taxonomy" id="248903"/>
    <lineage>
        <taxon>Bacteria</taxon>
        <taxon>Bacillati</taxon>
        <taxon>Bacillota</taxon>
        <taxon>Bacilli</taxon>
        <taxon>Bacillales</taxon>
        <taxon>Paenibacillaceae</taxon>
        <taxon>Paenibacillus</taxon>
    </lineage>
</organism>
<sequence>MFYKGGPSVQNFIHVRGARENNLKNINVDVPRDKIVVFTGVSGSGKSSLAFDTLYAEGQKRYVESLSAYARQFLGQATTPDVDSIEGLSPAVAIEQKTTSRNPRSTVGTMTEIYDYLRLLWARAGTPHCPDCKIEIGRQSVDEIVERIYQLPQGTKFAVMAPIVRGQKGEHSNVLDQARKNGFARVRVDGTFYTLSDEIQVDKGKKHTIDIVVDRLTVRTEDKQRLVDSLEMALSLSGDTVLIYEYENMQETSFSQSYSCSNCGKSLTELSPRLFSFNHQLGACPTCHGLGIHLKPEDYERFNNSQYETDGELIVSTCPDCLGDRLSVQPLAVTVGGMNIAEFCKLSVNDAIDVIGSLELSGAKKTIAEPIIIEIRARLLFMKKVGLTYLTLSRVSSTLSGGESQRIRLASQIGSGLAGVLYVLDEPSIGLHQRDHSLLLAALRDLCDLGNSLLIVEHDEETIRQADWIIDIGPGAGKHGGELVAQGPMDIIMNSPKSITGQYLSGKKRIEVPEKRRSGNGNTLGIIGAAENSLKDIEVYIPLGTLTCVTGVSGSGKSSLINEILYKKLAAQLNRAQTRPGKHKDIVGTEFLDKVIHIDQSPIGRSPRSNPATYTGLFDLIRSHYALTSESKVRGYEARRFSFNVKGGRCEACAGEGLMKIRMHFLPDVFVPCEVCKGKRFNRETLEIHYKGKNIADVLAMTAEEALAFFENMPKIRKRIEAICKVGLGYVQLGQASTTLSGGEAQRVKLAAELLKPATGKTLYVMDEPTTGLHTADVHQLINIMHELVNSGNTVIVIEHSMAVIKNADYIIDLGPDGGINGGELVCAGTPEEVSRCETSYTGRFLKRELKEH</sequence>
<evidence type="ECO:0000256" key="15">
    <source>
        <dbReference type="ARBA" id="ARBA00039316"/>
    </source>
</evidence>
<dbReference type="Gene3D" id="1.20.1580.10">
    <property type="entry name" value="ABC transporter ATPase like domain"/>
    <property type="match status" value="3"/>
</dbReference>
<keyword evidence="6" id="KW-0227">DNA damage</keyword>
<dbReference type="PROSITE" id="PS00211">
    <property type="entry name" value="ABC_TRANSPORTER_1"/>
    <property type="match status" value="2"/>
</dbReference>
<protein>
    <recommendedName>
        <fullName evidence="15">UvrABC system protein A</fullName>
    </recommendedName>
    <alternativeName>
        <fullName evidence="16">Excinuclease ABC subunit A</fullName>
    </alternativeName>
</protein>
<feature type="domain" description="ABC transporter" evidence="17">
    <location>
        <begin position="510"/>
        <end position="847"/>
    </location>
</feature>
<evidence type="ECO:0000313" key="18">
    <source>
        <dbReference type="EMBL" id="NUU74331.1"/>
    </source>
</evidence>
<gene>
    <name evidence="18" type="primary">uvrA</name>
    <name evidence="18" type="ORF">HP552_03500</name>
</gene>
<comment type="similarity">
    <text evidence="14">Belongs to the ABC transporter superfamily. UvrA family.</text>
</comment>
<dbReference type="GO" id="GO:0008270">
    <property type="term" value="F:zinc ion binding"/>
    <property type="evidence" value="ECO:0007669"/>
    <property type="project" value="UniProtKB-KW"/>
</dbReference>
<dbReference type="Proteomes" id="UP000526125">
    <property type="component" value="Unassembled WGS sequence"/>
</dbReference>
<keyword evidence="13" id="KW-0234">DNA repair</keyword>